<dbReference type="Proteomes" id="UP000789702">
    <property type="component" value="Unassembled WGS sequence"/>
</dbReference>
<dbReference type="EMBL" id="CAJVPU010012734">
    <property type="protein sequence ID" value="CAG8626068.1"/>
    <property type="molecule type" value="Genomic_DNA"/>
</dbReference>
<evidence type="ECO:0000313" key="2">
    <source>
        <dbReference type="Proteomes" id="UP000789702"/>
    </source>
</evidence>
<comment type="caution">
    <text evidence="1">The sequence shown here is derived from an EMBL/GenBank/DDBJ whole genome shotgun (WGS) entry which is preliminary data.</text>
</comment>
<sequence length="306" mass="35916">MESAQFIVTSSLFVGAALILTFESFFRMLVVDTVNDTIKDKIWIFCLMNISALIVEFTGPMMIVALAYCSDPDYFKSDCSNWFYIARPDCGSFCSNDYYAISCYVTDNIRTVFYIITKTFLIHLAYLRCKSVYSLYNSPIFKRFHIIIIGVRIIELILLAVVNGFDTLKCQGAYCNPDHPECLFIPVVMNIREIVVHIFRLYYITSESIFYYHLWRMFLETNIMNKKGKRIMEKKREIIYQIILFALDILQLMAIGIYRIIRLYYKTNNYLNLKTHRFADILSTGFTVFVMTRFGINIPKLFMNDD</sequence>
<name>A0ACA9N0C1_9GLOM</name>
<accession>A0ACA9N0C1</accession>
<reference evidence="1" key="1">
    <citation type="submission" date="2021-06" db="EMBL/GenBank/DDBJ databases">
        <authorList>
            <person name="Kallberg Y."/>
            <person name="Tangrot J."/>
            <person name="Rosling A."/>
        </authorList>
    </citation>
    <scope>NUCLEOTIDE SEQUENCE</scope>
    <source>
        <strain evidence="1">IL203A</strain>
    </source>
</reference>
<keyword evidence="2" id="KW-1185">Reference proteome</keyword>
<organism evidence="1 2">
    <name type="scientific">Dentiscutata heterogama</name>
    <dbReference type="NCBI Taxonomy" id="1316150"/>
    <lineage>
        <taxon>Eukaryota</taxon>
        <taxon>Fungi</taxon>
        <taxon>Fungi incertae sedis</taxon>
        <taxon>Mucoromycota</taxon>
        <taxon>Glomeromycotina</taxon>
        <taxon>Glomeromycetes</taxon>
        <taxon>Diversisporales</taxon>
        <taxon>Gigasporaceae</taxon>
        <taxon>Dentiscutata</taxon>
    </lineage>
</organism>
<proteinExistence type="predicted"/>
<evidence type="ECO:0000313" key="1">
    <source>
        <dbReference type="EMBL" id="CAG8626068.1"/>
    </source>
</evidence>
<protein>
    <submittedName>
        <fullName evidence="1">15461_t:CDS:1</fullName>
    </submittedName>
</protein>
<gene>
    <name evidence="1" type="ORF">DHETER_LOCUS8213</name>
</gene>